<accession>A0A916SH42</accession>
<feature type="domain" description="SpoVT-AbrB" evidence="3">
    <location>
        <begin position="4"/>
        <end position="49"/>
    </location>
</feature>
<dbReference type="PANTHER" id="PTHR40516">
    <property type="entry name" value="ANTITOXIN CHPS-RELATED"/>
    <property type="match status" value="1"/>
</dbReference>
<dbReference type="AlphaFoldDB" id="A0A916SH42"/>
<feature type="region of interest" description="Disordered" evidence="2">
    <location>
        <begin position="66"/>
        <end position="100"/>
    </location>
</feature>
<dbReference type="GO" id="GO:0003677">
    <property type="term" value="F:DNA binding"/>
    <property type="evidence" value="ECO:0007669"/>
    <property type="project" value="UniProtKB-UniRule"/>
</dbReference>
<keyword evidence="5" id="KW-1185">Reference proteome</keyword>
<dbReference type="PROSITE" id="PS51740">
    <property type="entry name" value="SPOVT_ABRB"/>
    <property type="match status" value="1"/>
</dbReference>
<proteinExistence type="predicted"/>
<evidence type="ECO:0000256" key="2">
    <source>
        <dbReference type="SAM" id="MobiDB-lite"/>
    </source>
</evidence>
<gene>
    <name evidence="4" type="ORF">GCM10011491_30020</name>
</gene>
<dbReference type="Gene3D" id="2.10.260.10">
    <property type="match status" value="1"/>
</dbReference>
<dbReference type="RefSeq" id="WP_188825012.1">
    <property type="nucleotide sequence ID" value="NZ_BMHH01000013.1"/>
</dbReference>
<evidence type="ECO:0000256" key="1">
    <source>
        <dbReference type="PROSITE-ProRule" id="PRU01076"/>
    </source>
</evidence>
<dbReference type="InterPro" id="IPR039052">
    <property type="entry name" value="Antitox_PemI-like"/>
</dbReference>
<dbReference type="InterPro" id="IPR037914">
    <property type="entry name" value="SpoVT-AbrB_sf"/>
</dbReference>
<reference evidence="4" key="2">
    <citation type="submission" date="2020-09" db="EMBL/GenBank/DDBJ databases">
        <authorList>
            <person name="Sun Q."/>
            <person name="Zhou Y."/>
        </authorList>
    </citation>
    <scope>NUCLEOTIDE SEQUENCE</scope>
    <source>
        <strain evidence="4">CGMCC 1.15082</strain>
    </source>
</reference>
<dbReference type="InterPro" id="IPR007159">
    <property type="entry name" value="SpoVT-AbrB_dom"/>
</dbReference>
<evidence type="ECO:0000313" key="4">
    <source>
        <dbReference type="EMBL" id="GGA99756.1"/>
    </source>
</evidence>
<dbReference type="PANTHER" id="PTHR40516:SF1">
    <property type="entry name" value="ANTITOXIN CHPS-RELATED"/>
    <property type="match status" value="1"/>
</dbReference>
<evidence type="ECO:0000259" key="3">
    <source>
        <dbReference type="PROSITE" id="PS51740"/>
    </source>
</evidence>
<dbReference type="Proteomes" id="UP000646478">
    <property type="component" value="Unassembled WGS sequence"/>
</dbReference>
<dbReference type="GO" id="GO:0097351">
    <property type="term" value="F:toxin sequestering activity"/>
    <property type="evidence" value="ECO:0007669"/>
    <property type="project" value="InterPro"/>
</dbReference>
<protein>
    <submittedName>
        <fullName evidence="4">Multidrug transporter MatE</fullName>
    </submittedName>
</protein>
<feature type="compositionally biased region" description="Basic and acidic residues" evidence="2">
    <location>
        <begin position="79"/>
        <end position="100"/>
    </location>
</feature>
<sequence>MTELRIAKWGNSAAIRLPKAVLDELDLKLGQTVEVTVEDGKAVIEPAKSTKPKKITMEWIISEMDRLGPENAPETVDWGPDRGDEIIDDEYSRGEIKEPR</sequence>
<dbReference type="SMART" id="SM00966">
    <property type="entry name" value="SpoVT_AbrB"/>
    <property type="match status" value="1"/>
</dbReference>
<reference evidence="4" key="1">
    <citation type="journal article" date="2014" name="Int. J. Syst. Evol. Microbiol.">
        <title>Complete genome sequence of Corynebacterium casei LMG S-19264T (=DSM 44701T), isolated from a smear-ripened cheese.</title>
        <authorList>
            <consortium name="US DOE Joint Genome Institute (JGI-PGF)"/>
            <person name="Walter F."/>
            <person name="Albersmeier A."/>
            <person name="Kalinowski J."/>
            <person name="Ruckert C."/>
        </authorList>
    </citation>
    <scope>NUCLEOTIDE SEQUENCE</scope>
    <source>
        <strain evidence="4">CGMCC 1.15082</strain>
    </source>
</reference>
<organism evidence="4 5">
    <name type="scientific">Brucella endophytica</name>
    <dbReference type="NCBI Taxonomy" id="1963359"/>
    <lineage>
        <taxon>Bacteria</taxon>
        <taxon>Pseudomonadati</taxon>
        <taxon>Pseudomonadota</taxon>
        <taxon>Alphaproteobacteria</taxon>
        <taxon>Hyphomicrobiales</taxon>
        <taxon>Brucellaceae</taxon>
        <taxon>Brucella/Ochrobactrum group</taxon>
        <taxon>Brucella</taxon>
    </lineage>
</organism>
<comment type="caution">
    <text evidence="4">The sequence shown here is derived from an EMBL/GenBank/DDBJ whole genome shotgun (WGS) entry which is preliminary data.</text>
</comment>
<evidence type="ECO:0000313" key="5">
    <source>
        <dbReference type="Proteomes" id="UP000646478"/>
    </source>
</evidence>
<dbReference type="Pfam" id="PF04014">
    <property type="entry name" value="MazE_antitoxin"/>
    <property type="match status" value="1"/>
</dbReference>
<dbReference type="SUPFAM" id="SSF89447">
    <property type="entry name" value="AbrB/MazE/MraZ-like"/>
    <property type="match status" value="1"/>
</dbReference>
<name>A0A916SH42_9HYPH</name>
<dbReference type="EMBL" id="BMHH01000013">
    <property type="protein sequence ID" value="GGA99756.1"/>
    <property type="molecule type" value="Genomic_DNA"/>
</dbReference>
<keyword evidence="1" id="KW-0238">DNA-binding</keyword>